<dbReference type="AlphaFoldDB" id="A0A0A9XG20"/>
<protein>
    <submittedName>
        <fullName evidence="2">Uncharacterized protein</fullName>
    </submittedName>
</protein>
<organism evidence="2">
    <name type="scientific">Lygus hesperus</name>
    <name type="common">Western plant bug</name>
    <dbReference type="NCBI Taxonomy" id="30085"/>
    <lineage>
        <taxon>Eukaryota</taxon>
        <taxon>Metazoa</taxon>
        <taxon>Ecdysozoa</taxon>
        <taxon>Arthropoda</taxon>
        <taxon>Hexapoda</taxon>
        <taxon>Insecta</taxon>
        <taxon>Pterygota</taxon>
        <taxon>Neoptera</taxon>
        <taxon>Paraneoptera</taxon>
        <taxon>Hemiptera</taxon>
        <taxon>Heteroptera</taxon>
        <taxon>Panheteroptera</taxon>
        <taxon>Cimicomorpha</taxon>
        <taxon>Miridae</taxon>
        <taxon>Mirini</taxon>
        <taxon>Lygus</taxon>
    </lineage>
</organism>
<accession>A0A0A9XG20</accession>
<reference evidence="2" key="2">
    <citation type="submission" date="2014-07" db="EMBL/GenBank/DDBJ databases">
        <authorList>
            <person name="Hull J."/>
        </authorList>
    </citation>
    <scope>NUCLEOTIDE SEQUENCE</scope>
</reference>
<feature type="region of interest" description="Disordered" evidence="1">
    <location>
        <begin position="31"/>
        <end position="169"/>
    </location>
</feature>
<name>A0A0A9XG20_LYGHE</name>
<evidence type="ECO:0000256" key="1">
    <source>
        <dbReference type="SAM" id="MobiDB-lite"/>
    </source>
</evidence>
<evidence type="ECO:0000313" key="3">
    <source>
        <dbReference type="EMBL" id="JAG17764.1"/>
    </source>
</evidence>
<sequence>LLTESIQFHHRHRTCLIVSNRSNLHHHHLISKHSVRQQEDKMPKVAVKKRATKKNDSKDPEVKENLAPKLPKQQGDLKAKTVGKGIKKPPLKTLQPKKGGACYLSGVCGTNKGGRRSRKDSWTSSESDSSSSCSSCDTCSSDSCSSTCDDSSTSSSSSEGDYVCRRRGR</sequence>
<feature type="compositionally biased region" description="Low complexity" evidence="1">
    <location>
        <begin position="122"/>
        <end position="158"/>
    </location>
</feature>
<proteinExistence type="predicted"/>
<reference evidence="2" key="1">
    <citation type="journal article" date="2014" name="PLoS ONE">
        <title>Transcriptome-Based Identification of ABC Transporters in the Western Tarnished Plant Bug Lygus hesperus.</title>
        <authorList>
            <person name="Hull J.J."/>
            <person name="Chaney K."/>
            <person name="Geib S.M."/>
            <person name="Fabrick J.A."/>
            <person name="Brent C.S."/>
            <person name="Walsh D."/>
            <person name="Lavine L.C."/>
        </authorList>
    </citation>
    <scope>NUCLEOTIDE SEQUENCE</scope>
</reference>
<gene>
    <name evidence="2" type="ORF">CM83_57745</name>
    <name evidence="3" type="ORF">CM83_57762</name>
</gene>
<feature type="non-terminal residue" evidence="2">
    <location>
        <position position="1"/>
    </location>
</feature>
<dbReference type="EMBL" id="GBHO01025840">
    <property type="protein sequence ID" value="JAG17764.1"/>
    <property type="molecule type" value="Transcribed_RNA"/>
</dbReference>
<evidence type="ECO:0000313" key="2">
    <source>
        <dbReference type="EMBL" id="JAG17753.1"/>
    </source>
</evidence>
<dbReference type="EMBL" id="GBHO01025851">
    <property type="protein sequence ID" value="JAG17753.1"/>
    <property type="molecule type" value="Transcribed_RNA"/>
</dbReference>
<feature type="compositionally biased region" description="Basic and acidic residues" evidence="1">
    <location>
        <begin position="53"/>
        <end position="66"/>
    </location>
</feature>